<proteinExistence type="predicted"/>
<evidence type="ECO:0000313" key="1">
    <source>
        <dbReference type="EMBL" id="GBN22510.1"/>
    </source>
</evidence>
<keyword evidence="2" id="KW-1185">Reference proteome</keyword>
<dbReference type="EMBL" id="BGPR01006872">
    <property type="protein sequence ID" value="GBN22510.1"/>
    <property type="molecule type" value="Genomic_DNA"/>
</dbReference>
<evidence type="ECO:0000313" key="2">
    <source>
        <dbReference type="Proteomes" id="UP000499080"/>
    </source>
</evidence>
<comment type="caution">
    <text evidence="1">The sequence shown here is derived from an EMBL/GenBank/DDBJ whole genome shotgun (WGS) entry which is preliminary data.</text>
</comment>
<organism evidence="1 2">
    <name type="scientific">Araneus ventricosus</name>
    <name type="common">Orbweaver spider</name>
    <name type="synonym">Epeira ventricosa</name>
    <dbReference type="NCBI Taxonomy" id="182803"/>
    <lineage>
        <taxon>Eukaryota</taxon>
        <taxon>Metazoa</taxon>
        <taxon>Ecdysozoa</taxon>
        <taxon>Arthropoda</taxon>
        <taxon>Chelicerata</taxon>
        <taxon>Arachnida</taxon>
        <taxon>Araneae</taxon>
        <taxon>Araneomorphae</taxon>
        <taxon>Entelegynae</taxon>
        <taxon>Araneoidea</taxon>
        <taxon>Araneidae</taxon>
        <taxon>Araneus</taxon>
    </lineage>
</organism>
<name>A0A4Y2M7V3_ARAVE</name>
<dbReference type="AlphaFoldDB" id="A0A4Y2M7V3"/>
<gene>
    <name evidence="1" type="ORF">AVEN_239308_1</name>
</gene>
<sequence>MYGHGTFHVMGGVQCVTPVSSVQTYSCIPPWIGARFCPKGSDLPYNGARPAVRDDECNEIGLKLSLDYYLSTTFDYPVQKISPTWGLPPPFHTVTPPLIPRQKIILTANIVGKFGFILIVTHDWPKNHGLNRLVMEGILSLKFRPMDAKIGTIYHWIWTAGPNNRSFDGGVLRGKRTLSDSDAETLRGIHNELINLSSSEEYFLSKVKPLLSAVSSAVKTLEESSLKAKLWLQNLKKVSVINYFRRAERSDDWNLHFYSVQRMLVHLHAAGHIHYAKSAHLYLQNKSNLKTSLSDQEFERFHSPFNQSEELISLSSGIVADDRVNCDSAEELGENAAKGIVGKRFADVTFKRKVQVFTLAAMENTKLINTDPVVFNPNQLFHRIASVLRSADDLQGCLQYEWAPYLYSLFDDVALRAGRRRL</sequence>
<reference evidence="1 2" key="1">
    <citation type="journal article" date="2019" name="Sci. Rep.">
        <title>Orb-weaving spider Araneus ventricosus genome elucidates the spidroin gene catalogue.</title>
        <authorList>
            <person name="Kono N."/>
            <person name="Nakamura H."/>
            <person name="Ohtoshi R."/>
            <person name="Moran D.A.P."/>
            <person name="Shinohara A."/>
            <person name="Yoshida Y."/>
            <person name="Fujiwara M."/>
            <person name="Mori M."/>
            <person name="Tomita M."/>
            <person name="Arakawa K."/>
        </authorList>
    </citation>
    <scope>NUCLEOTIDE SEQUENCE [LARGE SCALE GENOMIC DNA]</scope>
</reference>
<accession>A0A4Y2M7V3</accession>
<protein>
    <submittedName>
        <fullName evidence="1">Uncharacterized protein</fullName>
    </submittedName>
</protein>
<dbReference type="OrthoDB" id="6753017at2759"/>
<dbReference type="Proteomes" id="UP000499080">
    <property type="component" value="Unassembled WGS sequence"/>
</dbReference>